<evidence type="ECO:0000313" key="9">
    <source>
        <dbReference type="Proteomes" id="UP000663829"/>
    </source>
</evidence>
<dbReference type="Pfam" id="PF14633">
    <property type="entry name" value="SH2_2"/>
    <property type="match status" value="1"/>
</dbReference>
<keyword evidence="9" id="KW-1185">Reference proteome</keyword>
<feature type="region of interest" description="Disordered" evidence="5">
    <location>
        <begin position="593"/>
        <end position="638"/>
    </location>
</feature>
<dbReference type="InterPro" id="IPR041692">
    <property type="entry name" value="HHH_9"/>
</dbReference>
<dbReference type="OrthoDB" id="343921at2759"/>
<dbReference type="Pfam" id="PF17674">
    <property type="entry name" value="HHH_9"/>
    <property type="match status" value="1"/>
</dbReference>
<reference evidence="7" key="1">
    <citation type="submission" date="2021-02" db="EMBL/GenBank/DDBJ databases">
        <authorList>
            <person name="Nowell W R."/>
        </authorList>
    </citation>
    <scope>NUCLEOTIDE SEQUENCE</scope>
</reference>
<dbReference type="CDD" id="cd09928">
    <property type="entry name" value="SH2_Cterm_SPT6_like"/>
    <property type="match status" value="1"/>
</dbReference>
<dbReference type="GO" id="GO:0034728">
    <property type="term" value="P:nucleosome organization"/>
    <property type="evidence" value="ECO:0007669"/>
    <property type="project" value="TreeGrafter"/>
</dbReference>
<dbReference type="GO" id="GO:0140673">
    <property type="term" value="P:transcription elongation-coupled chromatin remodeling"/>
    <property type="evidence" value="ECO:0007669"/>
    <property type="project" value="InterPro"/>
</dbReference>
<dbReference type="PANTHER" id="PTHR10145">
    <property type="entry name" value="TRANSCRIPTION ELONGATION FACTOR SPT6"/>
    <property type="match status" value="1"/>
</dbReference>
<proteinExistence type="inferred from homology"/>
<dbReference type="CDD" id="cd00164">
    <property type="entry name" value="S1_like"/>
    <property type="match status" value="1"/>
</dbReference>
<keyword evidence="3" id="KW-0804">Transcription</keyword>
<dbReference type="InterPro" id="IPR032706">
    <property type="entry name" value="Spt6_HHH"/>
</dbReference>
<dbReference type="InterPro" id="IPR003029">
    <property type="entry name" value="S1_domain"/>
</dbReference>
<dbReference type="Gene3D" id="1.10.150.850">
    <property type="entry name" value="Spt6, helix-hairpin-helix domain"/>
    <property type="match status" value="1"/>
</dbReference>
<dbReference type="FunFam" id="1.10.10.2740:FF:000002">
    <property type="entry name" value="Transcription elongation factor Spt6"/>
    <property type="match status" value="1"/>
</dbReference>
<dbReference type="Proteomes" id="UP000681722">
    <property type="component" value="Unassembled WGS sequence"/>
</dbReference>
<dbReference type="InterPro" id="IPR035420">
    <property type="entry name" value="Spt6_SH2"/>
</dbReference>
<dbReference type="Proteomes" id="UP000663829">
    <property type="component" value="Unassembled WGS sequence"/>
</dbReference>
<evidence type="ECO:0000313" key="7">
    <source>
        <dbReference type="EMBL" id="CAF1501278.1"/>
    </source>
</evidence>
<evidence type="ECO:0000256" key="2">
    <source>
        <dbReference type="ARBA" id="ARBA00009253"/>
    </source>
</evidence>
<dbReference type="GO" id="GO:0008023">
    <property type="term" value="C:transcription elongation factor complex"/>
    <property type="evidence" value="ECO:0007669"/>
    <property type="project" value="TreeGrafter"/>
</dbReference>
<organism evidence="7 9">
    <name type="scientific">Didymodactylos carnosus</name>
    <dbReference type="NCBI Taxonomy" id="1234261"/>
    <lineage>
        <taxon>Eukaryota</taxon>
        <taxon>Metazoa</taxon>
        <taxon>Spiralia</taxon>
        <taxon>Gnathifera</taxon>
        <taxon>Rotifera</taxon>
        <taxon>Eurotatoria</taxon>
        <taxon>Bdelloidea</taxon>
        <taxon>Philodinida</taxon>
        <taxon>Philodinidae</taxon>
        <taxon>Didymodactylos</taxon>
    </lineage>
</organism>
<keyword evidence="4" id="KW-0539">Nucleus</keyword>
<gene>
    <name evidence="7" type="ORF">GPM918_LOCUS36691</name>
    <name evidence="8" type="ORF">SRO942_LOCUS37442</name>
</gene>
<feature type="non-terminal residue" evidence="7">
    <location>
        <position position="738"/>
    </location>
</feature>
<dbReference type="InterPro" id="IPR036860">
    <property type="entry name" value="SH2_dom_sf"/>
</dbReference>
<dbReference type="CDD" id="cd09918">
    <property type="entry name" value="SH2_Nterm_SPT6_like"/>
    <property type="match status" value="1"/>
</dbReference>
<comment type="subcellular location">
    <subcellularLocation>
        <location evidence="1">Nucleus</location>
    </subcellularLocation>
</comment>
<sequence length="738" mass="84176">GVDLNRCVTYPHTANVLQFVCGLGPRKASHLLKFWKQSNSHLENRTYLVVKYKMGRYVFSNCAGFIKINTSALADSESYIEILDSTRVHPEAYDWARKMAVDALEYEDSSEIEPSRALEEIFENPERLKELDLDAFATELQKTNYGDQSITLYDIRAELTNRYKDLRIRYEQPTKEDLFHFITKETPLTFYVGKMIQCQVCQPPIVYKKPSAEQLENAQPDKDEISGFWKCPFCHIDRFQELKEVWDHFDKGSCEGTPIGVRTRLDNGCTGFISLKNLSDTPVRNPNERVRKLQVIYSRIMNINIERFSVELTCKTSDLKDAEETWRPKKDQYYDKDEEDKDLQRMDKEKQIKQAQASLSFVKRVIAHPSFMNVNYKDCERLLMTRDLGDAIIRPSSKANDHLTITWKLVDGVLHNIDVIEKSKPNSFSLGKRLLIVDPRTQEIEEFEDLDEILARYIKPMANFVADIVVHKYYRNLSQPVPSSTPASSSIQPITAVTSTQIPPPNSQESIKILNNLLCDDKRRNPTRIRYYITISSELPTKFLLSYMPTRKPIHEYFTIQPTGIRFRTNVYPSLNDMLNWFKIHYADNQVTPSPITRSSRHHTSTVTNTPAPPIPTGGSSSRTPTGSSSMSLSSTPVVNPGSLTPAVTPSPLAAAIAAYNFATSTPLPHNNFSTTMPPPPPPPIPRMPSSTPLHPSMMLPPPPPLALYQQMLQSNPMQMQQWPLPPVPPPLPTQQYY</sequence>
<evidence type="ECO:0000259" key="6">
    <source>
        <dbReference type="PROSITE" id="PS50126"/>
    </source>
</evidence>
<dbReference type="SUPFAM" id="SSF55550">
    <property type="entry name" value="SH2 domain"/>
    <property type="match status" value="1"/>
</dbReference>
<dbReference type="Gene3D" id="3.30.505.10">
    <property type="entry name" value="SH2 domain"/>
    <property type="match status" value="2"/>
</dbReference>
<evidence type="ECO:0000256" key="4">
    <source>
        <dbReference type="ARBA" id="ARBA00023242"/>
    </source>
</evidence>
<dbReference type="Gene3D" id="2.40.50.140">
    <property type="entry name" value="Nucleic acid-binding proteins"/>
    <property type="match status" value="1"/>
</dbReference>
<dbReference type="AlphaFoldDB" id="A0A815TCM5"/>
<dbReference type="Gene3D" id="1.10.10.2740">
    <property type="entry name" value="Spt6, Death-like domain"/>
    <property type="match status" value="1"/>
</dbReference>
<dbReference type="PANTHER" id="PTHR10145:SF6">
    <property type="entry name" value="TRANSCRIPTION ELONGATION FACTOR SPT6"/>
    <property type="match status" value="1"/>
</dbReference>
<feature type="compositionally biased region" description="Low complexity" evidence="5">
    <location>
        <begin position="617"/>
        <end position="637"/>
    </location>
</feature>
<protein>
    <recommendedName>
        <fullName evidence="6">S1 motif domain-containing protein</fullName>
    </recommendedName>
</protein>
<dbReference type="SUPFAM" id="SSF47781">
    <property type="entry name" value="RuvA domain 2-like"/>
    <property type="match status" value="2"/>
</dbReference>
<dbReference type="EMBL" id="CAJNOQ010022450">
    <property type="protein sequence ID" value="CAF1501278.1"/>
    <property type="molecule type" value="Genomic_DNA"/>
</dbReference>
<evidence type="ECO:0000256" key="1">
    <source>
        <dbReference type="ARBA" id="ARBA00004123"/>
    </source>
</evidence>
<dbReference type="PROSITE" id="PS50126">
    <property type="entry name" value="S1"/>
    <property type="match status" value="1"/>
</dbReference>
<dbReference type="InterPro" id="IPR017072">
    <property type="entry name" value="TF_Spt6"/>
</dbReference>
<comment type="similarity">
    <text evidence="2">Belongs to the SPT6 family.</text>
</comment>
<feature type="domain" description="S1 motif" evidence="6">
    <location>
        <begin position="260"/>
        <end position="315"/>
    </location>
</feature>
<dbReference type="Pfam" id="PF14635">
    <property type="entry name" value="HHH_7"/>
    <property type="match status" value="1"/>
</dbReference>
<dbReference type="GO" id="GO:0031491">
    <property type="term" value="F:nucleosome binding"/>
    <property type="evidence" value="ECO:0007669"/>
    <property type="project" value="TreeGrafter"/>
</dbReference>
<dbReference type="GO" id="GO:0042393">
    <property type="term" value="F:histone binding"/>
    <property type="evidence" value="ECO:0007669"/>
    <property type="project" value="TreeGrafter"/>
</dbReference>
<dbReference type="InterPro" id="IPR010994">
    <property type="entry name" value="RuvA_2-like"/>
</dbReference>
<evidence type="ECO:0000256" key="3">
    <source>
        <dbReference type="ARBA" id="ARBA00023163"/>
    </source>
</evidence>
<comment type="caution">
    <text evidence="7">The sequence shown here is derived from an EMBL/GenBank/DDBJ whole genome shotgun (WGS) entry which is preliminary data.</text>
</comment>
<dbReference type="Pfam" id="PF00575">
    <property type="entry name" value="S1"/>
    <property type="match status" value="1"/>
</dbReference>
<dbReference type="EMBL" id="CAJOBC010087971">
    <property type="protein sequence ID" value="CAF4362980.1"/>
    <property type="molecule type" value="Genomic_DNA"/>
</dbReference>
<dbReference type="GO" id="GO:0003676">
    <property type="term" value="F:nucleic acid binding"/>
    <property type="evidence" value="ECO:0007669"/>
    <property type="project" value="InterPro"/>
</dbReference>
<dbReference type="InterPro" id="IPR035019">
    <property type="entry name" value="Spt6_SH2_N"/>
</dbReference>
<dbReference type="InterPro" id="IPR035018">
    <property type="entry name" value="Spt6_SH2_C"/>
</dbReference>
<evidence type="ECO:0000313" key="8">
    <source>
        <dbReference type="EMBL" id="CAF4362980.1"/>
    </source>
</evidence>
<dbReference type="InterPro" id="IPR012340">
    <property type="entry name" value="NA-bd_OB-fold"/>
</dbReference>
<dbReference type="InterPro" id="IPR042066">
    <property type="entry name" value="Spt6_death-like"/>
</dbReference>
<dbReference type="SUPFAM" id="SSF50249">
    <property type="entry name" value="Nucleic acid-binding proteins"/>
    <property type="match status" value="1"/>
</dbReference>
<evidence type="ECO:0000256" key="5">
    <source>
        <dbReference type="SAM" id="MobiDB-lite"/>
    </source>
</evidence>
<accession>A0A815TCM5</accession>
<name>A0A815TCM5_9BILA</name>